<accession>A0A8X6X3S5</accession>
<keyword evidence="3 4" id="KW-0326">Glycosidase</keyword>
<dbReference type="EC" id="3.2.1.-" evidence="4"/>
<dbReference type="GO" id="GO:0004557">
    <property type="term" value="F:alpha-galactosidase activity"/>
    <property type="evidence" value="ECO:0007669"/>
    <property type="project" value="TreeGrafter"/>
</dbReference>
<dbReference type="EMBL" id="BMAV01004891">
    <property type="protein sequence ID" value="GFY45494.1"/>
    <property type="molecule type" value="Genomic_DNA"/>
</dbReference>
<dbReference type="Pfam" id="PF16499">
    <property type="entry name" value="Melibiase_2"/>
    <property type="match status" value="3"/>
</dbReference>
<evidence type="ECO:0000256" key="4">
    <source>
        <dbReference type="RuleBase" id="RU361168"/>
    </source>
</evidence>
<protein>
    <recommendedName>
        <fullName evidence="4">Alpha-galactosidase</fullName>
        <ecNumber evidence="4">3.2.1.-</ecNumber>
    </recommendedName>
</protein>
<dbReference type="GO" id="GO:0005737">
    <property type="term" value="C:cytoplasm"/>
    <property type="evidence" value="ECO:0007669"/>
    <property type="project" value="TreeGrafter"/>
</dbReference>
<organism evidence="5 6">
    <name type="scientific">Trichonephila inaurata madagascariensis</name>
    <dbReference type="NCBI Taxonomy" id="2747483"/>
    <lineage>
        <taxon>Eukaryota</taxon>
        <taxon>Metazoa</taxon>
        <taxon>Ecdysozoa</taxon>
        <taxon>Arthropoda</taxon>
        <taxon>Chelicerata</taxon>
        <taxon>Arachnida</taxon>
        <taxon>Araneae</taxon>
        <taxon>Araneomorphae</taxon>
        <taxon>Entelegynae</taxon>
        <taxon>Araneoidea</taxon>
        <taxon>Nephilidae</taxon>
        <taxon>Trichonephila</taxon>
        <taxon>Trichonephila inaurata</taxon>
    </lineage>
</organism>
<comment type="similarity">
    <text evidence="1 4">Belongs to the glycosyl hydrolase 27 family.</text>
</comment>
<proteinExistence type="inferred from homology"/>
<dbReference type="OrthoDB" id="5795902at2759"/>
<dbReference type="PRINTS" id="PR00740">
    <property type="entry name" value="GLHYDRLASE27"/>
</dbReference>
<dbReference type="PANTHER" id="PTHR11452:SF83">
    <property type="entry name" value="ALPHA-GALACTOSIDASE"/>
    <property type="match status" value="1"/>
</dbReference>
<dbReference type="SUPFAM" id="SSF51445">
    <property type="entry name" value="(Trans)glycosidases"/>
    <property type="match status" value="1"/>
</dbReference>
<dbReference type="InterPro" id="IPR017853">
    <property type="entry name" value="GH"/>
</dbReference>
<comment type="subunit">
    <text evidence="4">Homodimer.</text>
</comment>
<evidence type="ECO:0000256" key="3">
    <source>
        <dbReference type="ARBA" id="ARBA00023295"/>
    </source>
</evidence>
<reference evidence="5" key="1">
    <citation type="submission" date="2020-08" db="EMBL/GenBank/DDBJ databases">
        <title>Multicomponent nature underlies the extraordinary mechanical properties of spider dragline silk.</title>
        <authorList>
            <person name="Kono N."/>
            <person name="Nakamura H."/>
            <person name="Mori M."/>
            <person name="Yoshida Y."/>
            <person name="Ohtoshi R."/>
            <person name="Malay A.D."/>
            <person name="Moran D.A.P."/>
            <person name="Tomita M."/>
            <person name="Numata K."/>
            <person name="Arakawa K."/>
        </authorList>
    </citation>
    <scope>NUCLEOTIDE SEQUENCE</scope>
</reference>
<gene>
    <name evidence="5" type="primary">Naga</name>
    <name evidence="5" type="ORF">TNIN_422971</name>
</gene>
<comment type="caution">
    <text evidence="5">The sequence shown here is derived from an EMBL/GenBank/DDBJ whole genome shotgun (WGS) entry which is preliminary data.</text>
</comment>
<evidence type="ECO:0000313" key="5">
    <source>
        <dbReference type="EMBL" id="GFY45494.1"/>
    </source>
</evidence>
<dbReference type="GO" id="GO:0016139">
    <property type="term" value="P:glycoside catabolic process"/>
    <property type="evidence" value="ECO:0007669"/>
    <property type="project" value="TreeGrafter"/>
</dbReference>
<dbReference type="InterPro" id="IPR002241">
    <property type="entry name" value="Glyco_hydro_27"/>
</dbReference>
<dbReference type="GO" id="GO:0009311">
    <property type="term" value="P:oligosaccharide metabolic process"/>
    <property type="evidence" value="ECO:0007669"/>
    <property type="project" value="TreeGrafter"/>
</dbReference>
<sequence>MGWLSWERFTCNTDCKNDPDNCISEKLYKDMADRLVTDGYKDLGLADYKPSKGLKLGIYQDIGNKTCAGFPGSYGHFEIDAATFAEWEVDMLKVDGCYADPKQMDDLYPVFSSAIRGKVILSIVDYYITNQEEFVAAAGPGHWNDPDMILAGNLELSYDEAKAQFMLWAGMASPLLVSNELHDIRKEFSDLL</sequence>
<dbReference type="PANTHER" id="PTHR11452">
    <property type="entry name" value="ALPHA-GALACTOSIDASE/ALPHA-N-ACETYLGALACTOSAMINIDASE"/>
    <property type="match status" value="1"/>
</dbReference>
<dbReference type="CDD" id="cd14792">
    <property type="entry name" value="GH27"/>
    <property type="match status" value="1"/>
</dbReference>
<dbReference type="Proteomes" id="UP000886998">
    <property type="component" value="Unassembled WGS sequence"/>
</dbReference>
<name>A0A8X6X3S5_9ARAC</name>
<evidence type="ECO:0000256" key="1">
    <source>
        <dbReference type="ARBA" id="ARBA00009743"/>
    </source>
</evidence>
<keyword evidence="6" id="KW-1185">Reference proteome</keyword>
<keyword evidence="4" id="KW-1015">Disulfide bond</keyword>
<keyword evidence="2 4" id="KW-0378">Hydrolase</keyword>
<evidence type="ECO:0000256" key="2">
    <source>
        <dbReference type="ARBA" id="ARBA00022801"/>
    </source>
</evidence>
<dbReference type="Gene3D" id="3.20.20.70">
    <property type="entry name" value="Aldolase class I"/>
    <property type="match status" value="3"/>
</dbReference>
<evidence type="ECO:0000313" key="6">
    <source>
        <dbReference type="Proteomes" id="UP000886998"/>
    </source>
</evidence>
<dbReference type="AlphaFoldDB" id="A0A8X6X3S5"/>
<dbReference type="InterPro" id="IPR013785">
    <property type="entry name" value="Aldolase_TIM"/>
</dbReference>